<keyword evidence="2" id="KW-0732">Signal</keyword>
<evidence type="ECO:0000256" key="1">
    <source>
        <dbReference type="SAM" id="MobiDB-lite"/>
    </source>
</evidence>
<comment type="caution">
    <text evidence="3">The sequence shown here is derived from an EMBL/GenBank/DDBJ whole genome shotgun (WGS) entry which is preliminary data.</text>
</comment>
<dbReference type="EMBL" id="CALNXK010000042">
    <property type="protein sequence ID" value="CAH3126366.1"/>
    <property type="molecule type" value="Genomic_DNA"/>
</dbReference>
<dbReference type="Proteomes" id="UP001159405">
    <property type="component" value="Unassembled WGS sequence"/>
</dbReference>
<proteinExistence type="predicted"/>
<protein>
    <submittedName>
        <fullName evidence="3">Uncharacterized protein</fullName>
    </submittedName>
</protein>
<evidence type="ECO:0000313" key="4">
    <source>
        <dbReference type="Proteomes" id="UP001159405"/>
    </source>
</evidence>
<evidence type="ECO:0000313" key="3">
    <source>
        <dbReference type="EMBL" id="CAH3126366.1"/>
    </source>
</evidence>
<gene>
    <name evidence="3" type="ORF">PLOB_00032367</name>
</gene>
<feature type="region of interest" description="Disordered" evidence="1">
    <location>
        <begin position="25"/>
        <end position="77"/>
    </location>
</feature>
<feature type="compositionally biased region" description="Acidic residues" evidence="1">
    <location>
        <begin position="46"/>
        <end position="73"/>
    </location>
</feature>
<reference evidence="3 4" key="1">
    <citation type="submission" date="2022-05" db="EMBL/GenBank/DDBJ databases">
        <authorList>
            <consortium name="Genoscope - CEA"/>
            <person name="William W."/>
        </authorList>
    </citation>
    <scope>NUCLEOTIDE SEQUENCE [LARGE SCALE GENOMIC DNA]</scope>
</reference>
<keyword evidence="4" id="KW-1185">Reference proteome</keyword>
<evidence type="ECO:0000256" key="2">
    <source>
        <dbReference type="SAM" id="SignalP"/>
    </source>
</evidence>
<name>A0ABN8NXU2_9CNID</name>
<organism evidence="3 4">
    <name type="scientific">Porites lobata</name>
    <dbReference type="NCBI Taxonomy" id="104759"/>
    <lineage>
        <taxon>Eukaryota</taxon>
        <taxon>Metazoa</taxon>
        <taxon>Cnidaria</taxon>
        <taxon>Anthozoa</taxon>
        <taxon>Hexacorallia</taxon>
        <taxon>Scleractinia</taxon>
        <taxon>Fungiina</taxon>
        <taxon>Poritidae</taxon>
        <taxon>Porites</taxon>
    </lineage>
</organism>
<accession>A0ABN8NXU2</accession>
<feature type="signal peptide" evidence="2">
    <location>
        <begin position="1"/>
        <end position="24"/>
    </location>
</feature>
<sequence>MKPSFAVIALLVCFLGVLMTTVSSNGPFELASDNQEDESKLRVSEEALEGDGIDQEDEEEESEDVDDENEVDNSESVYVIPEADPVAWGRYGRRGRYGRNRRYGRYNR</sequence>
<feature type="chain" id="PRO_5045351337" evidence="2">
    <location>
        <begin position="25"/>
        <end position="108"/>
    </location>
</feature>